<gene>
    <name evidence="2" type="ORF">IC807_07410</name>
</gene>
<dbReference type="RefSeq" id="WP_020754668.1">
    <property type="nucleotide sequence ID" value="NZ_CP061470.1"/>
</dbReference>
<name>A0A7H1RYS5_9BACL</name>
<keyword evidence="1" id="KW-0812">Transmembrane</keyword>
<evidence type="ECO:0000256" key="1">
    <source>
        <dbReference type="SAM" id="Phobius"/>
    </source>
</evidence>
<evidence type="ECO:0000313" key="3">
    <source>
        <dbReference type="Proteomes" id="UP000516388"/>
    </source>
</evidence>
<keyword evidence="1" id="KW-0472">Membrane</keyword>
<protein>
    <submittedName>
        <fullName evidence="2">UDP-glucose 6-dehydrogenase</fullName>
    </submittedName>
</protein>
<keyword evidence="1" id="KW-1133">Transmembrane helix</keyword>
<dbReference type="Proteomes" id="UP000516388">
    <property type="component" value="Chromosome"/>
</dbReference>
<sequence>MKKFPWNERCIEHNLEQLPLVKDRRTKEAVYERLQRAQRKMRWRRRWLPAASMALFLAVVAVGMNAAVPERAEQQQRSSTVKMLRAGSASPQVETIMAADAAPAQEDAGVMVVGLPDEANGRVVPVAVPLSGRLAPEERFTAALRVLGRSPLRAASAWFNGVVIQPAAGGTGEWMVHVPAHHRVFSANRKEQKLFVDALVETARQMGERRLRFFTGEKEGLELPALGMVKATKIKERQRMYYKNSASFGYTVLVPAPVSARTFPEALKQMKTSTIRGLEPAIPPGVKVELADMDARHATVRIQLAAQPRAEDAARMAEAVLLTAKEFGFREVTFAADGLSNLGPYPVGTRIRVPAGPNALLMAAGR</sequence>
<proteinExistence type="predicted"/>
<evidence type="ECO:0000313" key="2">
    <source>
        <dbReference type="EMBL" id="QNU19414.1"/>
    </source>
</evidence>
<keyword evidence="3" id="KW-1185">Reference proteome</keyword>
<feature type="transmembrane region" description="Helical" evidence="1">
    <location>
        <begin position="47"/>
        <end position="68"/>
    </location>
</feature>
<reference evidence="2 3" key="1">
    <citation type="submission" date="2020-09" db="EMBL/GenBank/DDBJ databases">
        <title>Complete Geobacillus genomes through the use of hybrid genome assembly.</title>
        <authorList>
            <person name="Vera D.L."/>
            <person name="Venkateswaran K."/>
            <person name="Singh N.K."/>
            <person name="Landry K."/>
        </authorList>
    </citation>
    <scope>NUCLEOTIDE SEQUENCE [LARGE SCALE GENOMIC DNA]</scope>
    <source>
        <strain evidence="2 3">SURF-189</strain>
    </source>
</reference>
<organism evidence="2 3">
    <name type="scientific">Geobacillus zalihae</name>
    <dbReference type="NCBI Taxonomy" id="213419"/>
    <lineage>
        <taxon>Bacteria</taxon>
        <taxon>Bacillati</taxon>
        <taxon>Bacillota</taxon>
        <taxon>Bacilli</taxon>
        <taxon>Bacillales</taxon>
        <taxon>Anoxybacillaceae</taxon>
        <taxon>Geobacillus</taxon>
    </lineage>
</organism>
<dbReference type="AlphaFoldDB" id="A0A7H1RYS5"/>
<accession>A0A7H1RYS5</accession>
<dbReference type="KEGG" id="gza:IC807_07410"/>
<dbReference type="EMBL" id="CP061470">
    <property type="protein sequence ID" value="QNU19414.1"/>
    <property type="molecule type" value="Genomic_DNA"/>
</dbReference>